<accession>A0A812R8G6</accession>
<dbReference type="AlphaFoldDB" id="A0A812R8G6"/>
<dbReference type="Gene3D" id="1.25.40.20">
    <property type="entry name" value="Ankyrin repeat-containing domain"/>
    <property type="match status" value="5"/>
</dbReference>
<evidence type="ECO:0000256" key="3">
    <source>
        <dbReference type="PROSITE-ProRule" id="PRU00023"/>
    </source>
</evidence>
<dbReference type="EMBL" id="CAJNDS010002316">
    <property type="protein sequence ID" value="CAE7427989.1"/>
    <property type="molecule type" value="Genomic_DNA"/>
</dbReference>
<dbReference type="InterPro" id="IPR036770">
    <property type="entry name" value="Ankyrin_rpt-contain_sf"/>
</dbReference>
<feature type="repeat" description="ANK" evidence="3">
    <location>
        <begin position="652"/>
        <end position="684"/>
    </location>
</feature>
<feature type="repeat" description="ANK" evidence="3">
    <location>
        <begin position="718"/>
        <end position="750"/>
    </location>
</feature>
<sequence>MGCSIFKGSRARRGRCAAGFVETDEEQLSPRSDAQLAELLEQSRRIAHMAEEQQELLPHSQAQISELARDVEMVQSAVAEQQRRSDRQKVIYYRSSLLEKAEDVYDDILAWLHLRKVACRSHRSVRRAIVLYTRVSMALDIYTDFLVGWDAWKSGQPHWAVGIFFIMVLTYILMWLAVWTEFSQRVQDKTGCRSYPSRFCIQVTWFLFGVPTLIIADVVLGVIYLTTEPADVEIFHYMKLRGLIELVEGVLQAIMQGIMLLSMWCLPFHVHFSSIGKFTIAASVAFSALSAYTHYVFLAKYAALQAKGSKWQFFQHMLCLGRGLVPSSLYQEIEILAEVDCPHKLNGISLREMHELSRFMQKSATLRTFRFQDASVLDPARLPHSASTPRLLPRRNVGDTTLFVENLMHSVALQDLQIEDGLSEDAVNLILHVVSRMWSNSGALKRIQLIANRIIVDWDDWRVWDGEKALSLHPRELVEMHIDALREHLPQYSGCRVMIFHDSSSMKIVSSDRDVCGMSFNDGEVQVDSAYWVKIAIRRGEKPNVRTEGEAKAANGSSVSLAARQGSWQQLRSELLRRQDVREAAAAPGLLEMVAQRGGTTQAKVLDLLLVAGALPGAEALCKACISGETQQVQILLRHGADAMCCRPFSDRRPTPMHIAVEKNFVDILRLLIQNSADMNAVDSLGQTPLFYAAANQSVEATQLLVDQRADVFKSDEKGMTALHGAAAHGSVDVCGLLLKSRASIDARMKDGTTPLFLASRSDAVHTVEFLLDHRAEVNKGKQNGTTPACVAATKNAARTLQVLLQHKADINMTDNNGRGPFQLAREQGSMDALAVLQDPNMPLADGVMLMPKLAGKAAGRWQMEPVLHLVHQRPDVNASVSHLILAAGSKSIEAVKLLLERRADVNQQTGRLGETALHTAAENGSVDVCGLLLKSRAGIDAQMKDGTTPLFLASQSNAVHTVEFLLDHRAEVNKGKQNGTTPACVAAFMDAAGALQVLLQHRADINMTDHNGRGPFQLAREQGSMDALAVLQDPNMPLADGVMLMQKLSGNVPDSLLKYALDLVHQRPDVNASVSHLILAAGSKSIEAVKLLLERRADVNQQTGRLGETALHTAAENGSVDVCGLLLKSRAGIDAQMKDGTTPLFLASQSNAVHTVEFLLDHRAEVNKGKQNGTTPACVAAFMDAAGALQVLLQHRADINMTDHNGRGPFQLAREQASVQALDLLGRQRR</sequence>
<feature type="transmembrane region" description="Helical" evidence="4">
    <location>
        <begin position="159"/>
        <end position="178"/>
    </location>
</feature>
<evidence type="ECO:0000313" key="5">
    <source>
        <dbReference type="EMBL" id="CAE7427989.1"/>
    </source>
</evidence>
<feature type="repeat" description="ANK" evidence="3">
    <location>
        <begin position="1140"/>
        <end position="1172"/>
    </location>
</feature>
<feature type="repeat" description="ANK" evidence="3">
    <location>
        <begin position="784"/>
        <end position="816"/>
    </location>
</feature>
<dbReference type="Proteomes" id="UP000604046">
    <property type="component" value="Unassembled WGS sequence"/>
</dbReference>
<dbReference type="PRINTS" id="PR01415">
    <property type="entry name" value="ANKYRIN"/>
</dbReference>
<dbReference type="PROSITE" id="PS50297">
    <property type="entry name" value="ANK_REP_REGION"/>
    <property type="match status" value="9"/>
</dbReference>
<keyword evidence="4" id="KW-0472">Membrane</keyword>
<keyword evidence="1" id="KW-0677">Repeat</keyword>
<evidence type="ECO:0000256" key="4">
    <source>
        <dbReference type="SAM" id="Phobius"/>
    </source>
</evidence>
<feature type="repeat" description="ANK" evidence="3">
    <location>
        <begin position="979"/>
        <end position="1011"/>
    </location>
</feature>
<feature type="transmembrane region" description="Helical" evidence="4">
    <location>
        <begin position="129"/>
        <end position="147"/>
    </location>
</feature>
<feature type="repeat" description="ANK" evidence="3">
    <location>
        <begin position="685"/>
        <end position="717"/>
    </location>
</feature>
<keyword evidence="4" id="KW-0812">Transmembrane</keyword>
<dbReference type="OrthoDB" id="1585644at2759"/>
<feature type="transmembrane region" description="Helical" evidence="4">
    <location>
        <begin position="199"/>
        <end position="226"/>
    </location>
</feature>
<dbReference type="SUPFAM" id="SSF48403">
    <property type="entry name" value="Ankyrin repeat"/>
    <property type="match status" value="2"/>
</dbReference>
<feature type="repeat" description="ANK" evidence="3">
    <location>
        <begin position="1107"/>
        <end position="1139"/>
    </location>
</feature>
<name>A0A812R8G6_9DINO</name>
<feature type="repeat" description="ANK" evidence="3">
    <location>
        <begin position="751"/>
        <end position="783"/>
    </location>
</feature>
<organism evidence="5 6">
    <name type="scientific">Symbiodinium natans</name>
    <dbReference type="NCBI Taxonomy" id="878477"/>
    <lineage>
        <taxon>Eukaryota</taxon>
        <taxon>Sar</taxon>
        <taxon>Alveolata</taxon>
        <taxon>Dinophyceae</taxon>
        <taxon>Suessiales</taxon>
        <taxon>Symbiodiniaceae</taxon>
        <taxon>Symbiodinium</taxon>
    </lineage>
</organism>
<evidence type="ECO:0000256" key="1">
    <source>
        <dbReference type="ARBA" id="ARBA00022737"/>
    </source>
</evidence>
<dbReference type="InterPro" id="IPR002110">
    <property type="entry name" value="Ankyrin_rpt"/>
</dbReference>
<feature type="transmembrane region" description="Helical" evidence="4">
    <location>
        <begin position="246"/>
        <end position="266"/>
    </location>
</feature>
<dbReference type="PROSITE" id="PS50088">
    <property type="entry name" value="ANK_REPEAT"/>
    <property type="match status" value="11"/>
</dbReference>
<feature type="transmembrane region" description="Helical" evidence="4">
    <location>
        <begin position="278"/>
        <end position="297"/>
    </location>
</feature>
<keyword evidence="4" id="KW-1133">Transmembrane helix</keyword>
<dbReference type="PANTHER" id="PTHR24171">
    <property type="entry name" value="ANKYRIN REPEAT DOMAIN-CONTAINING PROTEIN 39-RELATED"/>
    <property type="match status" value="1"/>
</dbReference>
<feature type="repeat" description="ANK" evidence="3">
    <location>
        <begin position="1173"/>
        <end position="1205"/>
    </location>
</feature>
<proteinExistence type="predicted"/>
<keyword evidence="2 3" id="KW-0040">ANK repeat</keyword>
<comment type="caution">
    <text evidence="5">The sequence shown here is derived from an EMBL/GenBank/DDBJ whole genome shotgun (WGS) entry which is preliminary data.</text>
</comment>
<feature type="repeat" description="ANK" evidence="3">
    <location>
        <begin position="946"/>
        <end position="978"/>
    </location>
</feature>
<dbReference type="Pfam" id="PF12796">
    <property type="entry name" value="Ank_2"/>
    <property type="match status" value="3"/>
</dbReference>
<keyword evidence="6" id="KW-1185">Reference proteome</keyword>
<dbReference type="PANTHER" id="PTHR24171:SF10">
    <property type="entry name" value="ANKYRIN REPEAT DOMAIN-CONTAINING PROTEIN 29-LIKE"/>
    <property type="match status" value="1"/>
</dbReference>
<gene>
    <name evidence="5" type="primary">Ank3</name>
    <name evidence="5" type="ORF">SNAT2548_LOCUS23267</name>
</gene>
<dbReference type="SMART" id="SM00248">
    <property type="entry name" value="ANK"/>
    <property type="match status" value="14"/>
</dbReference>
<feature type="repeat" description="ANK" evidence="3">
    <location>
        <begin position="913"/>
        <end position="945"/>
    </location>
</feature>
<protein>
    <submittedName>
        <fullName evidence="5">Ank3 protein</fullName>
    </submittedName>
</protein>
<dbReference type="Pfam" id="PF13857">
    <property type="entry name" value="Ank_5"/>
    <property type="match status" value="1"/>
</dbReference>
<reference evidence="5" key="1">
    <citation type="submission" date="2021-02" db="EMBL/GenBank/DDBJ databases">
        <authorList>
            <person name="Dougan E. K."/>
            <person name="Rhodes N."/>
            <person name="Thang M."/>
            <person name="Chan C."/>
        </authorList>
    </citation>
    <scope>NUCLEOTIDE SEQUENCE</scope>
</reference>
<evidence type="ECO:0000256" key="2">
    <source>
        <dbReference type="ARBA" id="ARBA00023043"/>
    </source>
</evidence>
<evidence type="ECO:0000313" key="6">
    <source>
        <dbReference type="Proteomes" id="UP000604046"/>
    </source>
</evidence>